<dbReference type="RefSeq" id="WP_218796940.1">
    <property type="nucleotide sequence ID" value="NZ_CP079097.1"/>
</dbReference>
<dbReference type="AlphaFoldDB" id="A0AA35V4D7"/>
<evidence type="ECO:0000313" key="3">
    <source>
        <dbReference type="Proteomes" id="UP001158598"/>
    </source>
</evidence>
<evidence type="ECO:0000259" key="1">
    <source>
        <dbReference type="Pfam" id="PF07486"/>
    </source>
</evidence>
<dbReference type="EMBL" id="OX458332">
    <property type="protein sequence ID" value="CAI8818444.1"/>
    <property type="molecule type" value="Genomic_DNA"/>
</dbReference>
<sequence>MNHIPARTAWAEARGEGEAGMQGVMNVIFRRAQRPGWWGRTPDEVCLNPRQFSCWNEGDPNKAKAEAVDARDRAFSIALKLESQALKGTLPDITGEATHYFDDSLLKKPPHWARAMVKTAVIGRLHFFKERD</sequence>
<proteinExistence type="predicted"/>
<accession>A0AA35V4D7</accession>
<dbReference type="Pfam" id="PF07486">
    <property type="entry name" value="Hydrolase_2"/>
    <property type="match status" value="1"/>
</dbReference>
<reference evidence="2" key="1">
    <citation type="submission" date="2023-03" db="EMBL/GenBank/DDBJ databases">
        <authorList>
            <person name="Pearce D."/>
        </authorList>
    </citation>
    <scope>NUCLEOTIDE SEQUENCE</scope>
    <source>
        <strain evidence="2">Mc</strain>
    </source>
</reference>
<dbReference type="EC" id="3.5.1.28" evidence="2"/>
<dbReference type="Proteomes" id="UP001158598">
    <property type="component" value="Chromosome"/>
</dbReference>
<organism evidence="2 3">
    <name type="scientific">Methylococcus capsulatus</name>
    <dbReference type="NCBI Taxonomy" id="414"/>
    <lineage>
        <taxon>Bacteria</taxon>
        <taxon>Pseudomonadati</taxon>
        <taxon>Pseudomonadota</taxon>
        <taxon>Gammaproteobacteria</taxon>
        <taxon>Methylococcales</taxon>
        <taxon>Methylococcaceae</taxon>
        <taxon>Methylococcus</taxon>
    </lineage>
</organism>
<dbReference type="GO" id="GO:0008745">
    <property type="term" value="F:N-acetylmuramoyl-L-alanine amidase activity"/>
    <property type="evidence" value="ECO:0007669"/>
    <property type="project" value="UniProtKB-EC"/>
</dbReference>
<gene>
    <name evidence="2" type="ORF">MCNOR_1897</name>
</gene>
<dbReference type="InterPro" id="IPR011105">
    <property type="entry name" value="Cell_wall_hydrolase_SleB"/>
</dbReference>
<name>A0AA35V4D7_METCP</name>
<protein>
    <submittedName>
        <fullName evidence="2">N-acetylmuramoyl-L-alanine amidase</fullName>
        <ecNumber evidence="2">3.5.1.28</ecNumber>
    </submittedName>
</protein>
<feature type="domain" description="Cell wall hydrolase SleB" evidence="1">
    <location>
        <begin position="15"/>
        <end position="128"/>
    </location>
</feature>
<keyword evidence="2" id="KW-0378">Hydrolase</keyword>
<evidence type="ECO:0000313" key="2">
    <source>
        <dbReference type="EMBL" id="CAI8818444.1"/>
    </source>
</evidence>